<feature type="transmembrane region" description="Helical" evidence="1">
    <location>
        <begin position="38"/>
        <end position="59"/>
    </location>
</feature>
<keyword evidence="1" id="KW-0472">Membrane</keyword>
<gene>
    <name evidence="3" type="ORF">UG56_021685</name>
</gene>
<reference evidence="3" key="1">
    <citation type="submission" date="2016-10" db="EMBL/GenBank/DDBJ databases">
        <title>Draft Genome Sequence of Nocardioides luteus Strain BAFB, an Alkane-Degrading Bacterium Isolated from JP-7 Polluted Soil.</title>
        <authorList>
            <person name="Brown L."/>
            <person name="Ruiz O.N."/>
            <person name="Gunasekera T."/>
        </authorList>
    </citation>
    <scope>NUCLEOTIDE SEQUENCE [LARGE SCALE GENOMIC DNA]</scope>
    <source>
        <strain evidence="3">BAFB</strain>
    </source>
</reference>
<dbReference type="InterPro" id="IPR002881">
    <property type="entry name" value="DUF58"/>
</dbReference>
<dbReference type="STRING" id="1844.UG56_021685"/>
<comment type="caution">
    <text evidence="3">The sequence shown here is derived from an EMBL/GenBank/DDBJ whole genome shotgun (WGS) entry which is preliminary data.</text>
</comment>
<evidence type="ECO:0000313" key="4">
    <source>
        <dbReference type="Proteomes" id="UP000033772"/>
    </source>
</evidence>
<accession>A0A1J4MZ60</accession>
<organism evidence="3 4">
    <name type="scientific">Nocardioides luteus</name>
    <dbReference type="NCBI Taxonomy" id="1844"/>
    <lineage>
        <taxon>Bacteria</taxon>
        <taxon>Bacillati</taxon>
        <taxon>Actinomycetota</taxon>
        <taxon>Actinomycetes</taxon>
        <taxon>Propionibacteriales</taxon>
        <taxon>Nocardioidaceae</taxon>
        <taxon>Nocardioides</taxon>
    </lineage>
</organism>
<feature type="transmembrane region" description="Helical" evidence="1">
    <location>
        <begin position="65"/>
        <end position="87"/>
    </location>
</feature>
<keyword evidence="4" id="KW-1185">Reference proteome</keyword>
<dbReference type="OrthoDB" id="9812729at2"/>
<keyword evidence="1" id="KW-1133">Transmembrane helix</keyword>
<evidence type="ECO:0000256" key="1">
    <source>
        <dbReference type="SAM" id="Phobius"/>
    </source>
</evidence>
<dbReference type="AlphaFoldDB" id="A0A1J4MZ60"/>
<dbReference type="Pfam" id="PF01882">
    <property type="entry name" value="DUF58"/>
    <property type="match status" value="1"/>
</dbReference>
<name>A0A1J4MZ60_9ACTN</name>
<evidence type="ECO:0000259" key="2">
    <source>
        <dbReference type="Pfam" id="PF01882"/>
    </source>
</evidence>
<dbReference type="EMBL" id="JZDQ02000035">
    <property type="protein sequence ID" value="OIJ24629.1"/>
    <property type="molecule type" value="Genomic_DNA"/>
</dbReference>
<protein>
    <recommendedName>
        <fullName evidence="2">DUF58 domain-containing protein</fullName>
    </recommendedName>
</protein>
<proteinExistence type="predicted"/>
<keyword evidence="1" id="KW-0812">Transmembrane</keyword>
<feature type="domain" description="DUF58" evidence="2">
    <location>
        <begin position="230"/>
        <end position="291"/>
    </location>
</feature>
<evidence type="ECO:0000313" key="3">
    <source>
        <dbReference type="EMBL" id="OIJ24629.1"/>
    </source>
</evidence>
<sequence length="423" mass="45496">MSRLSVRNLVADLRERSAPVASGAGSAYSFVADRVRPWFGTVTSIGWGVLLLGALAWVAATALGWIEAAVVAMAALFLLIGAAFFMIGRTRLAVATVVEPPRVAVGQALTGELRARNEARGPLVSTSLEFPIGAGGVTYDLPMLLPGAEHTELFVVPTQRRGVIDVGPVRTVRGDPLGLFRRVQEWTDRTEVFVHPRTTHLEPFGVGLVRDLEGSTAQNTSMSDLAFHALREYVPGDDLRHIHWRSSARHGQLLVRQFLDTRRSHIVVIVDSSPMSYDSEDEYETAMSIAGSLLRRGILDEFDVSFATGDVLMVRATAASGGGRTALDACSRATPQHTSLIEITAEAARQAPDASLVMLVTGRYPEFVTLQRAAGQFSVDATTVAVRVDSSQRAGFKAIADLPMITLPDLDQLPVVLSKGLSG</sequence>
<dbReference type="RefSeq" id="WP_071327248.1">
    <property type="nucleotide sequence ID" value="NZ_JZDQ02000035.1"/>
</dbReference>
<dbReference type="PANTHER" id="PTHR34351:SF1">
    <property type="entry name" value="SLR1927 PROTEIN"/>
    <property type="match status" value="1"/>
</dbReference>
<dbReference type="Proteomes" id="UP000033772">
    <property type="component" value="Unassembled WGS sequence"/>
</dbReference>
<dbReference type="PANTHER" id="PTHR34351">
    <property type="entry name" value="SLR1927 PROTEIN-RELATED"/>
    <property type="match status" value="1"/>
</dbReference>